<feature type="coiled-coil region" evidence="1">
    <location>
        <begin position="11"/>
        <end position="38"/>
    </location>
</feature>
<proteinExistence type="predicted"/>
<dbReference type="Proteomes" id="UP000030108">
    <property type="component" value="Unassembled WGS sequence"/>
</dbReference>
<evidence type="ECO:0000256" key="1">
    <source>
        <dbReference type="SAM" id="Coils"/>
    </source>
</evidence>
<sequence length="77" mass="9051">MKTPTAMLNDKDRFAHLLQALEHRIAQQEEQIEKYFDLIGERPESIERRQSFKTRKSDELARNIAEGTVVPPTSKRR</sequence>
<evidence type="ECO:0000313" key="4">
    <source>
        <dbReference type="Proteomes" id="UP000030108"/>
    </source>
</evidence>
<feature type="non-terminal residue" evidence="3">
    <location>
        <position position="77"/>
    </location>
</feature>
<dbReference type="EMBL" id="JATN01000313">
    <property type="protein sequence ID" value="EUC64503.1"/>
    <property type="molecule type" value="Genomic_DNA"/>
</dbReference>
<dbReference type="AlphaFoldDB" id="X8JND3"/>
<protein>
    <submittedName>
        <fullName evidence="3">Uncharacterized protein</fullName>
    </submittedName>
</protein>
<evidence type="ECO:0000313" key="3">
    <source>
        <dbReference type="EMBL" id="EUC64503.1"/>
    </source>
</evidence>
<keyword evidence="1" id="KW-0175">Coiled coil</keyword>
<name>X8JND3_9AGAM</name>
<organism evidence="3 4">
    <name type="scientific">Rhizoctonia solani AG-3 Rhs1AP</name>
    <dbReference type="NCBI Taxonomy" id="1086054"/>
    <lineage>
        <taxon>Eukaryota</taxon>
        <taxon>Fungi</taxon>
        <taxon>Dikarya</taxon>
        <taxon>Basidiomycota</taxon>
        <taxon>Agaricomycotina</taxon>
        <taxon>Agaricomycetes</taxon>
        <taxon>Cantharellales</taxon>
        <taxon>Ceratobasidiaceae</taxon>
        <taxon>Rhizoctonia</taxon>
    </lineage>
</organism>
<evidence type="ECO:0000256" key="2">
    <source>
        <dbReference type="SAM" id="MobiDB-lite"/>
    </source>
</evidence>
<gene>
    <name evidence="3" type="ORF">RSOL_513450</name>
</gene>
<comment type="caution">
    <text evidence="3">The sequence shown here is derived from an EMBL/GenBank/DDBJ whole genome shotgun (WGS) entry which is preliminary data.</text>
</comment>
<reference evidence="4" key="1">
    <citation type="journal article" date="2014" name="Genome Announc.">
        <title>Draft genome sequence of the plant-pathogenic soil fungus Rhizoctonia solani anastomosis group 3 strain Rhs1AP.</title>
        <authorList>
            <person name="Cubeta M.A."/>
            <person name="Thomas E."/>
            <person name="Dean R.A."/>
            <person name="Jabaji S."/>
            <person name="Neate S.M."/>
            <person name="Tavantzis S."/>
            <person name="Toda T."/>
            <person name="Vilgalys R."/>
            <person name="Bharathan N."/>
            <person name="Fedorova-Abrams N."/>
            <person name="Pakala S.B."/>
            <person name="Pakala S.M."/>
            <person name="Zafar N."/>
            <person name="Joardar V."/>
            <person name="Losada L."/>
            <person name="Nierman W.C."/>
        </authorList>
    </citation>
    <scope>NUCLEOTIDE SEQUENCE [LARGE SCALE GENOMIC DNA]</scope>
    <source>
        <strain evidence="4">AG-3</strain>
    </source>
</reference>
<feature type="compositionally biased region" description="Basic and acidic residues" evidence="2">
    <location>
        <begin position="50"/>
        <end position="61"/>
    </location>
</feature>
<feature type="region of interest" description="Disordered" evidence="2">
    <location>
        <begin position="50"/>
        <end position="77"/>
    </location>
</feature>
<accession>X8JND3</accession>